<dbReference type="STRING" id="62928.azo2905"/>
<dbReference type="HOGENOM" id="CLU_131584_2_0_4"/>
<keyword evidence="1" id="KW-0548">Nucleotidyltransferase</keyword>
<dbReference type="Proteomes" id="UP000002588">
    <property type="component" value="Chromosome"/>
</dbReference>
<dbReference type="GO" id="GO:0003887">
    <property type="term" value="F:DNA-directed DNA polymerase activity"/>
    <property type="evidence" value="ECO:0007669"/>
    <property type="project" value="UniProtKB-KW"/>
</dbReference>
<dbReference type="InterPro" id="IPR036768">
    <property type="entry name" value="PolIII_chi_sf"/>
</dbReference>
<keyword evidence="1" id="KW-0239">DNA-directed DNA polymerase</keyword>
<dbReference type="EMBL" id="AM406670">
    <property type="protein sequence ID" value="CAL95521.1"/>
    <property type="molecule type" value="Genomic_DNA"/>
</dbReference>
<dbReference type="AlphaFoldDB" id="A1K9L6"/>
<dbReference type="eggNOG" id="COG2927">
    <property type="taxonomic scope" value="Bacteria"/>
</dbReference>
<dbReference type="KEGG" id="azo:azo2905"/>
<keyword evidence="2" id="KW-1185">Reference proteome</keyword>
<dbReference type="KEGG" id="aoa:dqs_3045"/>
<dbReference type="OrthoDB" id="5297568at2"/>
<accession>A1K9L6</accession>
<name>A1K9L6_AZOSB</name>
<dbReference type="RefSeq" id="WP_011766631.1">
    <property type="nucleotide sequence ID" value="NC_008702.1"/>
</dbReference>
<dbReference type="SUPFAM" id="SSF102400">
    <property type="entry name" value="DNA polymerase III chi subunit"/>
    <property type="match status" value="1"/>
</dbReference>
<dbReference type="InterPro" id="IPR007459">
    <property type="entry name" value="DNA_pol3_chi"/>
</dbReference>
<sequence length="145" mass="15758">MTKVQFYHNAPDQLALACELVAKAQAGGRQVAVRAADPAMARKLDLMLWTVEPLAFVPHVMNGGPLADETPVQIGAPGSDARWPHADILFNLAADLAPGFEGFRTVVEIVGRSEAEKAPARARWTQYKTRGLPLKAFDAERRVAL</sequence>
<dbReference type="Gene3D" id="3.40.50.10110">
    <property type="entry name" value="DNA polymerase III subunit chi"/>
    <property type="match status" value="1"/>
</dbReference>
<dbReference type="GO" id="GO:0032298">
    <property type="term" value="P:positive regulation of DNA-templated DNA replication initiation"/>
    <property type="evidence" value="ECO:0007669"/>
    <property type="project" value="TreeGrafter"/>
</dbReference>
<dbReference type="Pfam" id="PF04364">
    <property type="entry name" value="DNA_pol3_chi"/>
    <property type="match status" value="1"/>
</dbReference>
<organism evidence="1 2">
    <name type="scientific">Azoarcus sp. (strain BH72)</name>
    <dbReference type="NCBI Taxonomy" id="418699"/>
    <lineage>
        <taxon>Bacteria</taxon>
        <taxon>Pseudomonadati</taxon>
        <taxon>Pseudomonadota</taxon>
        <taxon>Betaproteobacteria</taxon>
        <taxon>Rhodocyclales</taxon>
        <taxon>Zoogloeaceae</taxon>
        <taxon>Azoarcus</taxon>
    </lineage>
</organism>
<proteinExistence type="predicted"/>
<evidence type="ECO:0000313" key="1">
    <source>
        <dbReference type="EMBL" id="CAL95521.1"/>
    </source>
</evidence>
<dbReference type="PANTHER" id="PTHR38767">
    <property type="entry name" value="DNA POLYMERASE III SUBUNIT CHI"/>
    <property type="match status" value="1"/>
</dbReference>
<keyword evidence="1" id="KW-0808">Transferase</keyword>
<protein>
    <submittedName>
        <fullName evidence="1">DNA-directed DNA polymerase</fullName>
        <ecNumber evidence="1">2.7.7.7</ecNumber>
    </submittedName>
</protein>
<dbReference type="GO" id="GO:0006260">
    <property type="term" value="P:DNA replication"/>
    <property type="evidence" value="ECO:0007669"/>
    <property type="project" value="InterPro"/>
</dbReference>
<gene>
    <name evidence="1" type="primary">holC</name>
    <name evidence="1" type="ordered locus">azo2905</name>
</gene>
<evidence type="ECO:0000313" key="2">
    <source>
        <dbReference type="Proteomes" id="UP000002588"/>
    </source>
</evidence>
<dbReference type="PANTHER" id="PTHR38767:SF1">
    <property type="entry name" value="DNA POLYMERASE III SUBUNIT CHI"/>
    <property type="match status" value="1"/>
</dbReference>
<dbReference type="EC" id="2.7.7.7" evidence="1"/>
<dbReference type="GO" id="GO:0003677">
    <property type="term" value="F:DNA binding"/>
    <property type="evidence" value="ECO:0007669"/>
    <property type="project" value="InterPro"/>
</dbReference>
<reference evidence="1 2" key="1">
    <citation type="journal article" date="2006" name="Nat. Biotechnol.">
        <title>Complete genome of the mutualistic, N2-fixing grass endophyte Azoarcus sp. strain BH72.</title>
        <authorList>
            <person name="Krause A."/>
            <person name="Ramakumar A."/>
            <person name="Bartels D."/>
            <person name="Battistoni F."/>
            <person name="Bekel T."/>
            <person name="Boch J."/>
            <person name="Boehm M."/>
            <person name="Friedrich F."/>
            <person name="Hurek T."/>
            <person name="Krause L."/>
            <person name="Linke B."/>
            <person name="McHardy A.C."/>
            <person name="Sarkar A."/>
            <person name="Schneiker S."/>
            <person name="Syed A.A."/>
            <person name="Thauer R."/>
            <person name="Vorhoelter F.-J."/>
            <person name="Weidner S."/>
            <person name="Puehler A."/>
            <person name="Reinhold-Hurek B."/>
            <person name="Kaiser O."/>
            <person name="Goesmann A."/>
        </authorList>
    </citation>
    <scope>NUCLEOTIDE SEQUENCE [LARGE SCALE GENOMIC DNA]</scope>
    <source>
        <strain evidence="1 2">BH72</strain>
    </source>
</reference>